<dbReference type="EMBL" id="VIKR01000007">
    <property type="protein sequence ID" value="TQV71119.1"/>
    <property type="molecule type" value="Genomic_DNA"/>
</dbReference>
<name>A0A545T1P6_9GAMM</name>
<dbReference type="Gene3D" id="3.40.30.10">
    <property type="entry name" value="Glutaredoxin"/>
    <property type="match status" value="1"/>
</dbReference>
<dbReference type="InterPro" id="IPR000866">
    <property type="entry name" value="AhpC/TSA"/>
</dbReference>
<dbReference type="InterPro" id="IPR013766">
    <property type="entry name" value="Thioredoxin_domain"/>
</dbReference>
<organism evidence="2 3">
    <name type="scientific">Aliikangiella marina</name>
    <dbReference type="NCBI Taxonomy" id="1712262"/>
    <lineage>
        <taxon>Bacteria</taxon>
        <taxon>Pseudomonadati</taxon>
        <taxon>Pseudomonadota</taxon>
        <taxon>Gammaproteobacteria</taxon>
        <taxon>Oceanospirillales</taxon>
        <taxon>Pleioneaceae</taxon>
        <taxon>Aliikangiella</taxon>
    </lineage>
</organism>
<dbReference type="InterPro" id="IPR036249">
    <property type="entry name" value="Thioredoxin-like_sf"/>
</dbReference>
<gene>
    <name evidence="2" type="ORF">FLL45_22595</name>
</gene>
<dbReference type="PROSITE" id="PS51352">
    <property type="entry name" value="THIOREDOXIN_2"/>
    <property type="match status" value="1"/>
</dbReference>
<keyword evidence="3" id="KW-1185">Reference proteome</keyword>
<comment type="caution">
    <text evidence="2">The sequence shown here is derived from an EMBL/GenBank/DDBJ whole genome shotgun (WGS) entry which is preliminary data.</text>
</comment>
<sequence length="178" mass="19869">MYTQKLHAGSKFPDITATTLTGEQLKLSDTGPDADWKLVVVYRGKHCPLCTKYLNQLEGYQDKLISLGVETIAVSGDSREQLEQHLAKLNISFPITHGLSIEQMKTLGLYISNPRSPEETDHQFAEPGLFVVNEKGNIQVVDISNNPFVRPELEALVSGIAWIRNPENNYPIRGTYAD</sequence>
<dbReference type="SUPFAM" id="SSF52833">
    <property type="entry name" value="Thioredoxin-like"/>
    <property type="match status" value="1"/>
</dbReference>
<accession>A0A545T1P6</accession>
<evidence type="ECO:0000259" key="1">
    <source>
        <dbReference type="PROSITE" id="PS51352"/>
    </source>
</evidence>
<dbReference type="Proteomes" id="UP000317839">
    <property type="component" value="Unassembled WGS sequence"/>
</dbReference>
<evidence type="ECO:0000313" key="3">
    <source>
        <dbReference type="Proteomes" id="UP000317839"/>
    </source>
</evidence>
<feature type="domain" description="Thioredoxin" evidence="1">
    <location>
        <begin position="6"/>
        <end position="165"/>
    </location>
</feature>
<dbReference type="GO" id="GO:0016491">
    <property type="term" value="F:oxidoreductase activity"/>
    <property type="evidence" value="ECO:0007669"/>
    <property type="project" value="InterPro"/>
</dbReference>
<protein>
    <submittedName>
        <fullName evidence="2">Redoxin domain-containing protein</fullName>
    </submittedName>
</protein>
<dbReference type="Pfam" id="PF00578">
    <property type="entry name" value="AhpC-TSA"/>
    <property type="match status" value="1"/>
</dbReference>
<dbReference type="RefSeq" id="WP_142944336.1">
    <property type="nucleotide sequence ID" value="NZ_VIKR01000007.1"/>
</dbReference>
<dbReference type="OrthoDB" id="9809746at2"/>
<dbReference type="GO" id="GO:0016209">
    <property type="term" value="F:antioxidant activity"/>
    <property type="evidence" value="ECO:0007669"/>
    <property type="project" value="InterPro"/>
</dbReference>
<reference evidence="2 3" key="1">
    <citation type="submission" date="2019-06" db="EMBL/GenBank/DDBJ databases">
        <title>Draft genome of Aliikangiella marina GYP-15.</title>
        <authorList>
            <person name="Wang G."/>
        </authorList>
    </citation>
    <scope>NUCLEOTIDE SEQUENCE [LARGE SCALE GENOMIC DNA]</scope>
    <source>
        <strain evidence="2 3">GYP-15</strain>
    </source>
</reference>
<dbReference type="AlphaFoldDB" id="A0A545T1P6"/>
<proteinExistence type="predicted"/>
<evidence type="ECO:0000313" key="2">
    <source>
        <dbReference type="EMBL" id="TQV71119.1"/>
    </source>
</evidence>